<evidence type="ECO:0000313" key="1">
    <source>
        <dbReference type="EMBL" id="KAK6519821.1"/>
    </source>
</evidence>
<accession>A0AAN8NZ05</accession>
<sequence length="218" mass="23347">MEEGEGGGNFGGGGNSVLFRTSSICTTAVTVFSRDYNTQERAYTEYIPYPSSVKIVKTLHEGETAKNIGAYLGRFLDLPLGLPSTPAKAVEYYRFFELNVQGHLCVPITGPRIVGGAWDGSAEFDSFTRAQLKCAYALPGSTGDYVGTAFKLDTLAEGEREGGKPPEFIKTPDTNVITLDNSVNITAGSELWVCNRDFSLLGITNGVAPFVAAPVVIN</sequence>
<protein>
    <submittedName>
        <fullName evidence="1">Uncharacterized protein</fullName>
    </submittedName>
</protein>
<keyword evidence="2" id="KW-1185">Reference proteome</keyword>
<evidence type="ECO:0000313" key="2">
    <source>
        <dbReference type="Proteomes" id="UP001307849"/>
    </source>
</evidence>
<dbReference type="AlphaFoldDB" id="A0AAN8NZ05"/>
<gene>
    <name evidence="1" type="ORF">TWF506_000115</name>
</gene>
<proteinExistence type="predicted"/>
<comment type="caution">
    <text evidence="1">The sequence shown here is derived from an EMBL/GenBank/DDBJ whole genome shotgun (WGS) entry which is preliminary data.</text>
</comment>
<name>A0AAN8NZ05_9PEZI</name>
<dbReference type="EMBL" id="JAVHJM010000001">
    <property type="protein sequence ID" value="KAK6519821.1"/>
    <property type="molecule type" value="Genomic_DNA"/>
</dbReference>
<organism evidence="1 2">
    <name type="scientific">Arthrobotrys conoides</name>
    <dbReference type="NCBI Taxonomy" id="74498"/>
    <lineage>
        <taxon>Eukaryota</taxon>
        <taxon>Fungi</taxon>
        <taxon>Dikarya</taxon>
        <taxon>Ascomycota</taxon>
        <taxon>Pezizomycotina</taxon>
        <taxon>Orbiliomycetes</taxon>
        <taxon>Orbiliales</taxon>
        <taxon>Orbiliaceae</taxon>
        <taxon>Arthrobotrys</taxon>
    </lineage>
</organism>
<dbReference type="Proteomes" id="UP001307849">
    <property type="component" value="Unassembled WGS sequence"/>
</dbReference>
<reference evidence="1 2" key="1">
    <citation type="submission" date="2019-10" db="EMBL/GenBank/DDBJ databases">
        <authorList>
            <person name="Palmer J.M."/>
        </authorList>
    </citation>
    <scope>NUCLEOTIDE SEQUENCE [LARGE SCALE GENOMIC DNA]</scope>
    <source>
        <strain evidence="1 2">TWF506</strain>
    </source>
</reference>